<proteinExistence type="predicted"/>
<comment type="caution">
    <text evidence="1">The sequence shown here is derived from an EMBL/GenBank/DDBJ whole genome shotgun (WGS) entry which is preliminary data.</text>
</comment>
<accession>A0ABN0GSN3</accession>
<evidence type="ECO:0000313" key="2">
    <source>
        <dbReference type="Proteomes" id="UP000007815"/>
    </source>
</evidence>
<gene>
    <name evidence="1" type="ORF">SRA_09808</name>
</gene>
<evidence type="ECO:0000313" key="1">
    <source>
        <dbReference type="EMBL" id="EJN93175.1"/>
    </source>
</evidence>
<protein>
    <submittedName>
        <fullName evidence="1">Uncharacterized protein</fullName>
    </submittedName>
</protein>
<dbReference type="EMBL" id="AJTZ01000006">
    <property type="protein sequence ID" value="EJN93175.1"/>
    <property type="molecule type" value="Genomic_DNA"/>
</dbReference>
<dbReference type="Proteomes" id="UP000007815">
    <property type="component" value="Unassembled WGS sequence"/>
</dbReference>
<name>A0ABN0GSN3_STRRT</name>
<reference evidence="1 2" key="1">
    <citation type="submission" date="2009-12" db="EMBL/GenBank/DDBJ databases">
        <authorList>
            <person name="Lefebure T."/>
            <person name="Cornejo O.E."/>
            <person name="Pavinski Bitar P.D."/>
            <person name="Lang P."/>
            <person name="Stanhope M.J."/>
        </authorList>
    </citation>
    <scope>NUCLEOTIDE SEQUENCE [LARGE SCALE GENOMIC DNA]</scope>
    <source>
        <strain evidence="1 2">FA-1</strain>
    </source>
</reference>
<organism evidence="1 2">
    <name type="scientific">Streptococcus ratti FA-1 = DSM 20564</name>
    <dbReference type="NCBI Taxonomy" id="699248"/>
    <lineage>
        <taxon>Bacteria</taxon>
        <taxon>Bacillati</taxon>
        <taxon>Bacillota</taxon>
        <taxon>Bacilli</taxon>
        <taxon>Lactobacillales</taxon>
        <taxon>Streptococcaceae</taxon>
        <taxon>Streptococcus</taxon>
    </lineage>
</organism>
<keyword evidence="2" id="KW-1185">Reference proteome</keyword>
<sequence>MQKENDTELQIFEEVTVEELNTNFGKLIWKALLQPVIL</sequence>